<dbReference type="InterPro" id="IPR056798">
    <property type="entry name" value="ADH_Fe_C"/>
</dbReference>
<dbReference type="Pfam" id="PF00465">
    <property type="entry name" value="Fe-ADH"/>
    <property type="match status" value="1"/>
</dbReference>
<dbReference type="RefSeq" id="WP_121143882.1">
    <property type="nucleotide sequence ID" value="NZ_RBWY01000001.1"/>
</dbReference>
<keyword evidence="7" id="KW-1185">Reference proteome</keyword>
<dbReference type="CDD" id="cd08187">
    <property type="entry name" value="BDH"/>
    <property type="match status" value="1"/>
</dbReference>
<reference evidence="6 7" key="1">
    <citation type="submission" date="2018-10" db="EMBL/GenBank/DDBJ databases">
        <title>Genomic Encyclopedia of Type Strains, Phase IV (KMG-IV): sequencing the most valuable type-strain genomes for metagenomic binning, comparative biology and taxonomic classification.</title>
        <authorList>
            <person name="Goeker M."/>
        </authorList>
    </citation>
    <scope>NUCLEOTIDE SEQUENCE [LARGE SCALE GENOMIC DNA]</scope>
    <source>
        <strain evidence="6 7">DSM 22228</strain>
    </source>
</reference>
<comment type="caution">
    <text evidence="6">The sequence shown here is derived from an EMBL/GenBank/DDBJ whole genome shotgun (WGS) entry which is preliminary data.</text>
</comment>
<name>A0A495RJJ7_9GAMM</name>
<proteinExistence type="inferred from homology"/>
<gene>
    <name evidence="6" type="ORF">DES39_0164</name>
</gene>
<evidence type="ECO:0000256" key="2">
    <source>
        <dbReference type="ARBA" id="ARBA00007358"/>
    </source>
</evidence>
<evidence type="ECO:0000256" key="1">
    <source>
        <dbReference type="ARBA" id="ARBA00001962"/>
    </source>
</evidence>
<dbReference type="GO" id="GO:1990002">
    <property type="term" value="F:methylglyoxal reductase (NADPH) (acetol producing) activity"/>
    <property type="evidence" value="ECO:0007669"/>
    <property type="project" value="TreeGrafter"/>
</dbReference>
<dbReference type="PANTHER" id="PTHR43633">
    <property type="entry name" value="ALCOHOL DEHYDROGENASE YQHD"/>
    <property type="match status" value="1"/>
</dbReference>
<organism evidence="6 7">
    <name type="scientific">Orbus hercynius</name>
    <dbReference type="NCBI Taxonomy" id="593135"/>
    <lineage>
        <taxon>Bacteria</taxon>
        <taxon>Pseudomonadati</taxon>
        <taxon>Pseudomonadota</taxon>
        <taxon>Gammaproteobacteria</taxon>
        <taxon>Orbales</taxon>
        <taxon>Orbaceae</taxon>
        <taxon>Orbus</taxon>
    </lineage>
</organism>
<dbReference type="InterPro" id="IPR018211">
    <property type="entry name" value="ADH_Fe_CS"/>
</dbReference>
<accession>A0A495RJJ7</accession>
<evidence type="ECO:0000256" key="3">
    <source>
        <dbReference type="ARBA" id="ARBA00023002"/>
    </source>
</evidence>
<keyword evidence="3" id="KW-0560">Oxidoreductase</keyword>
<comment type="similarity">
    <text evidence="2">Belongs to the iron-containing alcohol dehydrogenase family.</text>
</comment>
<dbReference type="EMBL" id="RBWY01000001">
    <property type="protein sequence ID" value="RKS86958.1"/>
    <property type="molecule type" value="Genomic_DNA"/>
</dbReference>
<dbReference type="OrthoDB" id="9815791at2"/>
<dbReference type="SUPFAM" id="SSF56796">
    <property type="entry name" value="Dehydroquinate synthase-like"/>
    <property type="match status" value="1"/>
</dbReference>
<dbReference type="Pfam" id="PF25137">
    <property type="entry name" value="ADH_Fe_C"/>
    <property type="match status" value="1"/>
</dbReference>
<dbReference type="AlphaFoldDB" id="A0A495RJJ7"/>
<sequence>MQNFQFYNPTRIIFGQDTISQLATYLPKGARILIVYGGQSAINNGTLDEVKTTLAPDFYYQAFGGIEPNPHFETLLKAVDIVKKHKIDFLLAVGGGSVIDGTKFIAQAALYRDDPWKILTKTGVEVKDALPLATVLTLPATGSEMNCRGVITRAETQEKLSFRTELIFPQFSILDPSKTYSLPKRQLENGIVDSFVHTLEQYLTYPVDAKVTDYFAEGILKTLLEIAPDVIHKPDDYQARANFMWAATLALNGILATGVPEDWATHRIGHELTALYGLDHARTLALILPVLWSLKKEEKRAKLLQYALRIWGITSGTDDEKIDSAIEKTVHFFQSLGMKNTLADYGISKDVDLLVARLEQHGHTALGEQGNITLTISRQILERI</sequence>
<dbReference type="InterPro" id="IPR001670">
    <property type="entry name" value="ADH_Fe/GldA"/>
</dbReference>
<dbReference type="PANTHER" id="PTHR43633:SF1">
    <property type="entry name" value="ALCOHOL DEHYDROGENASE YQHD"/>
    <property type="match status" value="1"/>
</dbReference>
<dbReference type="GO" id="GO:0046872">
    <property type="term" value="F:metal ion binding"/>
    <property type="evidence" value="ECO:0007669"/>
    <property type="project" value="InterPro"/>
</dbReference>
<dbReference type="Gene3D" id="3.40.50.1970">
    <property type="match status" value="1"/>
</dbReference>
<evidence type="ECO:0000259" key="4">
    <source>
        <dbReference type="Pfam" id="PF00465"/>
    </source>
</evidence>
<feature type="domain" description="Fe-containing alcohol dehydrogenase-like C-terminal" evidence="5">
    <location>
        <begin position="191"/>
        <end position="350"/>
    </location>
</feature>
<dbReference type="GO" id="GO:1990362">
    <property type="term" value="F:butanol dehydrogenase (NAD+) activity"/>
    <property type="evidence" value="ECO:0007669"/>
    <property type="project" value="InterPro"/>
</dbReference>
<evidence type="ECO:0000313" key="7">
    <source>
        <dbReference type="Proteomes" id="UP000278542"/>
    </source>
</evidence>
<dbReference type="InterPro" id="IPR044731">
    <property type="entry name" value="BDH-like"/>
</dbReference>
<dbReference type="FunFam" id="3.40.50.1970:FF:000003">
    <property type="entry name" value="Alcohol dehydrogenase, iron-containing"/>
    <property type="match status" value="1"/>
</dbReference>
<dbReference type="GO" id="GO:0005829">
    <property type="term" value="C:cytosol"/>
    <property type="evidence" value="ECO:0007669"/>
    <property type="project" value="TreeGrafter"/>
</dbReference>
<dbReference type="PROSITE" id="PS00060">
    <property type="entry name" value="ADH_IRON_2"/>
    <property type="match status" value="1"/>
</dbReference>
<dbReference type="Proteomes" id="UP000278542">
    <property type="component" value="Unassembled WGS sequence"/>
</dbReference>
<dbReference type="GO" id="GO:0008106">
    <property type="term" value="F:alcohol dehydrogenase (NADP+) activity"/>
    <property type="evidence" value="ECO:0007669"/>
    <property type="project" value="TreeGrafter"/>
</dbReference>
<comment type="cofactor">
    <cofactor evidence="1">
        <name>Fe cation</name>
        <dbReference type="ChEBI" id="CHEBI:24875"/>
    </cofactor>
</comment>
<protein>
    <submittedName>
        <fullName evidence="6">NADP-dependent alcohol dehydrogenase</fullName>
    </submittedName>
</protein>
<feature type="domain" description="Alcohol dehydrogenase iron-type/glycerol dehydrogenase GldA" evidence="4">
    <location>
        <begin position="9"/>
        <end position="176"/>
    </location>
</feature>
<evidence type="ECO:0000313" key="6">
    <source>
        <dbReference type="EMBL" id="RKS86958.1"/>
    </source>
</evidence>
<dbReference type="Gene3D" id="1.20.1090.10">
    <property type="entry name" value="Dehydroquinate synthase-like - alpha domain"/>
    <property type="match status" value="1"/>
</dbReference>
<evidence type="ECO:0000259" key="5">
    <source>
        <dbReference type="Pfam" id="PF25137"/>
    </source>
</evidence>